<dbReference type="Proteomes" id="UP001345963">
    <property type="component" value="Unassembled WGS sequence"/>
</dbReference>
<name>A0ABU7CEL8_9TELE</name>
<gene>
    <name evidence="2" type="ORF">ATANTOWER_000023</name>
</gene>
<sequence>MLFQSGTMASDLEELILIPAGSHSAVNRPSEYWILASGGQQNQILCKRRDEVHRSPNQTLAAIYSHLIAFTCSPCLFSTLASVYMCKSCGSLCPLLASSVSLLPACSKSFYLRTPVKTHKTRTRTSLTGRKEGGSTLFEQEET</sequence>
<protein>
    <submittedName>
        <fullName evidence="2">Uncharacterized protein</fullName>
    </submittedName>
</protein>
<feature type="non-terminal residue" evidence="2">
    <location>
        <position position="143"/>
    </location>
</feature>
<evidence type="ECO:0000313" key="3">
    <source>
        <dbReference type="Proteomes" id="UP001345963"/>
    </source>
</evidence>
<reference evidence="2 3" key="1">
    <citation type="submission" date="2021-07" db="EMBL/GenBank/DDBJ databases">
        <authorList>
            <person name="Palmer J.M."/>
        </authorList>
    </citation>
    <scope>NUCLEOTIDE SEQUENCE [LARGE SCALE GENOMIC DNA]</scope>
    <source>
        <strain evidence="2 3">AT_MEX2019</strain>
        <tissue evidence="2">Muscle</tissue>
    </source>
</reference>
<evidence type="ECO:0000313" key="2">
    <source>
        <dbReference type="EMBL" id="MED6261034.1"/>
    </source>
</evidence>
<comment type="caution">
    <text evidence="2">The sequence shown here is derived from an EMBL/GenBank/DDBJ whole genome shotgun (WGS) entry which is preliminary data.</text>
</comment>
<feature type="region of interest" description="Disordered" evidence="1">
    <location>
        <begin position="121"/>
        <end position="143"/>
    </location>
</feature>
<evidence type="ECO:0000256" key="1">
    <source>
        <dbReference type="SAM" id="MobiDB-lite"/>
    </source>
</evidence>
<keyword evidence="3" id="KW-1185">Reference proteome</keyword>
<dbReference type="EMBL" id="JAHUTI010089512">
    <property type="protein sequence ID" value="MED6261034.1"/>
    <property type="molecule type" value="Genomic_DNA"/>
</dbReference>
<accession>A0ABU7CEL8</accession>
<organism evidence="2 3">
    <name type="scientific">Ataeniobius toweri</name>
    <dbReference type="NCBI Taxonomy" id="208326"/>
    <lineage>
        <taxon>Eukaryota</taxon>
        <taxon>Metazoa</taxon>
        <taxon>Chordata</taxon>
        <taxon>Craniata</taxon>
        <taxon>Vertebrata</taxon>
        <taxon>Euteleostomi</taxon>
        <taxon>Actinopterygii</taxon>
        <taxon>Neopterygii</taxon>
        <taxon>Teleostei</taxon>
        <taxon>Neoteleostei</taxon>
        <taxon>Acanthomorphata</taxon>
        <taxon>Ovalentaria</taxon>
        <taxon>Atherinomorphae</taxon>
        <taxon>Cyprinodontiformes</taxon>
        <taxon>Goodeidae</taxon>
        <taxon>Ataeniobius</taxon>
    </lineage>
</organism>
<proteinExistence type="predicted"/>